<dbReference type="GO" id="GO:0006085">
    <property type="term" value="P:acetyl-CoA biosynthetic process"/>
    <property type="evidence" value="ECO:0007669"/>
    <property type="project" value="UniProtKB-UniRule"/>
</dbReference>
<keyword evidence="7" id="KW-0479">Metal-binding</keyword>
<dbReference type="EC" id="2.7.2.1" evidence="7"/>
<dbReference type="GO" id="GO:0005737">
    <property type="term" value="C:cytoplasm"/>
    <property type="evidence" value="ECO:0007669"/>
    <property type="project" value="UniProtKB-SubCell"/>
</dbReference>
<reference evidence="9" key="1">
    <citation type="submission" date="2019-11" db="EMBL/GenBank/DDBJ databases">
        <authorList>
            <person name="Feng L."/>
        </authorList>
    </citation>
    <scope>NUCLEOTIDE SEQUENCE</scope>
    <source>
        <strain evidence="9">AundefinedLFYP135</strain>
    </source>
</reference>
<dbReference type="EMBL" id="CACRSL010000003">
    <property type="protein sequence ID" value="VYS74691.1"/>
    <property type="molecule type" value="Genomic_DNA"/>
</dbReference>
<dbReference type="PANTHER" id="PTHR21060:SF15">
    <property type="entry name" value="ACETATE KINASE-RELATED"/>
    <property type="match status" value="1"/>
</dbReference>
<dbReference type="PANTHER" id="PTHR21060">
    <property type="entry name" value="ACETATE KINASE"/>
    <property type="match status" value="1"/>
</dbReference>
<feature type="binding site" evidence="7">
    <location>
        <begin position="331"/>
        <end position="335"/>
    </location>
    <ligand>
        <name>ATP</name>
        <dbReference type="ChEBI" id="CHEBI:30616"/>
    </ligand>
</feature>
<comment type="similarity">
    <text evidence="1 7 8">Belongs to the acetokinase family.</text>
</comment>
<comment type="function">
    <text evidence="7">Catalyzes the formation of acetyl phosphate from acetate and ATP. Can also catalyze the reverse reaction.</text>
</comment>
<sequence>MKVLVINAGSSSLKYQLMDMSDESVLAKGLCERIGIDGRIIHKLPDGRKVELDCNFPTHTEAFEKLTELLTTGEYKVVDSLKEIDAVGHRMVHGGEKFTKSEPITDELLAAYDALSDLAPLHNPAGVKAVKACQSVFGKDVPMVGVFDTAFHQTMPAKAYTYPVPYEYYEKYGVRRYGFHGTSHRYVSARLAELMGKDIKDLKIITCHLGNGSSITAVDGGKSVDTTMGFTPLDGLIMGTRSGSVDPSILNYICEKEGKSIKDVTNMLNKKSGMEGVSGVSSDMREVIAAAEQGNERAQLTVDILAYQIKKYIGGFAAAMGGLDAILFTGGIGENDASLRYNVCSNMEFLGIKVCKDCCEKASRKEMKFSTDDSKVECWVVPTDEELLIARDTRDIVSAL</sequence>
<dbReference type="Pfam" id="PF00871">
    <property type="entry name" value="Acetate_kinase"/>
    <property type="match status" value="1"/>
</dbReference>
<evidence type="ECO:0000313" key="9">
    <source>
        <dbReference type="EMBL" id="VYS74691.1"/>
    </source>
</evidence>
<dbReference type="HAMAP" id="MF_00020">
    <property type="entry name" value="Acetate_kinase"/>
    <property type="match status" value="1"/>
</dbReference>
<evidence type="ECO:0000256" key="2">
    <source>
        <dbReference type="ARBA" id="ARBA00022490"/>
    </source>
</evidence>
<dbReference type="InterPro" id="IPR043129">
    <property type="entry name" value="ATPase_NBD"/>
</dbReference>
<keyword evidence="2 7" id="KW-0963">Cytoplasm</keyword>
<keyword evidence="4 7" id="KW-0547">Nucleotide-binding</keyword>
<comment type="subcellular location">
    <subcellularLocation>
        <location evidence="7">Cytoplasm</location>
    </subcellularLocation>
</comment>
<dbReference type="PROSITE" id="PS01075">
    <property type="entry name" value="ACETATE_KINASE_1"/>
    <property type="match status" value="1"/>
</dbReference>
<keyword evidence="6 7" id="KW-0067">ATP-binding</keyword>
<gene>
    <name evidence="7 9" type="primary">ackA</name>
    <name evidence="9" type="ORF">AULFYP135_00155</name>
</gene>
<evidence type="ECO:0000256" key="6">
    <source>
        <dbReference type="ARBA" id="ARBA00022840"/>
    </source>
</evidence>
<dbReference type="PRINTS" id="PR00471">
    <property type="entry name" value="ACETATEKNASE"/>
</dbReference>
<organism evidence="9">
    <name type="scientific">uncultured Anaerotruncus sp</name>
    <dbReference type="NCBI Taxonomy" id="905011"/>
    <lineage>
        <taxon>Bacteria</taxon>
        <taxon>Bacillati</taxon>
        <taxon>Bacillota</taxon>
        <taxon>Clostridia</taxon>
        <taxon>Eubacteriales</taxon>
        <taxon>Oscillospiraceae</taxon>
        <taxon>Anaerotruncus</taxon>
        <taxon>environmental samples</taxon>
    </lineage>
</organism>
<comment type="pathway">
    <text evidence="7">Metabolic intermediate biosynthesis; acetyl-CoA biosynthesis; acetyl-CoA from acetate: step 1/2.</text>
</comment>
<feature type="binding site" evidence="7">
    <location>
        <position position="90"/>
    </location>
    <ligand>
        <name>substrate</name>
    </ligand>
</feature>
<evidence type="ECO:0000256" key="8">
    <source>
        <dbReference type="RuleBase" id="RU003835"/>
    </source>
</evidence>
<dbReference type="NCBIfam" id="TIGR00016">
    <property type="entry name" value="ackA"/>
    <property type="match status" value="1"/>
</dbReference>
<evidence type="ECO:0000256" key="1">
    <source>
        <dbReference type="ARBA" id="ARBA00008748"/>
    </source>
</evidence>
<feature type="binding site" evidence="7">
    <location>
        <position position="385"/>
    </location>
    <ligand>
        <name>Mg(2+)</name>
        <dbReference type="ChEBI" id="CHEBI:18420"/>
    </ligand>
</feature>
<dbReference type="SUPFAM" id="SSF53067">
    <property type="entry name" value="Actin-like ATPase domain"/>
    <property type="match status" value="2"/>
</dbReference>
<comment type="catalytic activity">
    <reaction evidence="7">
        <text>acetate + ATP = acetyl phosphate + ADP</text>
        <dbReference type="Rhea" id="RHEA:11352"/>
        <dbReference type="ChEBI" id="CHEBI:22191"/>
        <dbReference type="ChEBI" id="CHEBI:30089"/>
        <dbReference type="ChEBI" id="CHEBI:30616"/>
        <dbReference type="ChEBI" id="CHEBI:456216"/>
        <dbReference type="EC" id="2.7.2.1"/>
    </reaction>
</comment>
<dbReference type="Gene3D" id="3.30.420.40">
    <property type="match status" value="2"/>
</dbReference>
<keyword evidence="3 7" id="KW-0808">Transferase</keyword>
<evidence type="ECO:0000256" key="4">
    <source>
        <dbReference type="ARBA" id="ARBA00022741"/>
    </source>
</evidence>
<feature type="binding site" evidence="7">
    <location>
        <position position="7"/>
    </location>
    <ligand>
        <name>Mg(2+)</name>
        <dbReference type="ChEBI" id="CHEBI:18420"/>
    </ligand>
</feature>
<feature type="binding site" evidence="7">
    <location>
        <begin position="283"/>
        <end position="285"/>
    </location>
    <ligand>
        <name>ATP</name>
        <dbReference type="ChEBI" id="CHEBI:30616"/>
    </ligand>
</feature>
<feature type="binding site" evidence="7">
    <location>
        <begin position="208"/>
        <end position="212"/>
    </location>
    <ligand>
        <name>ATP</name>
        <dbReference type="ChEBI" id="CHEBI:30616"/>
    </ligand>
</feature>
<dbReference type="AlphaFoldDB" id="A0A6N2R3I1"/>
<feature type="site" description="Transition state stabilizer" evidence="7">
    <location>
        <position position="180"/>
    </location>
</feature>
<dbReference type="InterPro" id="IPR023865">
    <property type="entry name" value="Aliphatic_acid_kinase_CS"/>
</dbReference>
<comment type="cofactor">
    <cofactor evidence="7">
        <name>Mg(2+)</name>
        <dbReference type="ChEBI" id="CHEBI:18420"/>
    </cofactor>
    <cofactor evidence="7">
        <name>Mn(2+)</name>
        <dbReference type="ChEBI" id="CHEBI:29035"/>
    </cofactor>
    <text evidence="7">Mg(2+). Can also accept Mn(2+).</text>
</comment>
<feature type="binding site" evidence="7">
    <location>
        <position position="14"/>
    </location>
    <ligand>
        <name>ATP</name>
        <dbReference type="ChEBI" id="CHEBI:30616"/>
    </ligand>
</feature>
<dbReference type="InterPro" id="IPR004372">
    <property type="entry name" value="Ac/propionate_kinase"/>
</dbReference>
<comment type="subunit">
    <text evidence="7">Homodimer.</text>
</comment>
<dbReference type="PIRSF" id="PIRSF000722">
    <property type="entry name" value="Acetate_prop_kin"/>
    <property type="match status" value="1"/>
</dbReference>
<dbReference type="PROSITE" id="PS01076">
    <property type="entry name" value="ACETATE_KINASE_2"/>
    <property type="match status" value="1"/>
</dbReference>
<evidence type="ECO:0000256" key="7">
    <source>
        <dbReference type="HAMAP-Rule" id="MF_00020"/>
    </source>
</evidence>
<keyword evidence="5 7" id="KW-0418">Kinase</keyword>
<name>A0A6N2R3I1_9FIRM</name>
<dbReference type="GO" id="GO:0008776">
    <property type="term" value="F:acetate kinase activity"/>
    <property type="evidence" value="ECO:0007669"/>
    <property type="project" value="UniProtKB-UniRule"/>
</dbReference>
<evidence type="ECO:0000256" key="5">
    <source>
        <dbReference type="ARBA" id="ARBA00022777"/>
    </source>
</evidence>
<keyword evidence="7" id="KW-0460">Magnesium</keyword>
<dbReference type="GO" id="GO:0000287">
    <property type="term" value="F:magnesium ion binding"/>
    <property type="evidence" value="ECO:0007669"/>
    <property type="project" value="UniProtKB-UniRule"/>
</dbReference>
<dbReference type="CDD" id="cd24010">
    <property type="entry name" value="ASKHA_NBD_AcK_PK"/>
    <property type="match status" value="1"/>
</dbReference>
<protein>
    <recommendedName>
        <fullName evidence="7">Acetate kinase</fullName>
        <ecNumber evidence="7">2.7.2.1</ecNumber>
    </recommendedName>
    <alternativeName>
        <fullName evidence="7">Acetokinase</fullName>
    </alternativeName>
</protein>
<proteinExistence type="inferred from homology"/>
<dbReference type="InterPro" id="IPR000890">
    <property type="entry name" value="Aliphatic_acid_kin_short-chain"/>
</dbReference>
<dbReference type="UniPathway" id="UPA00340">
    <property type="reaction ID" value="UER00458"/>
</dbReference>
<accession>A0A6N2R3I1</accession>
<feature type="active site" description="Proton donor/acceptor" evidence="7">
    <location>
        <position position="148"/>
    </location>
</feature>
<dbReference type="GO" id="GO:0005524">
    <property type="term" value="F:ATP binding"/>
    <property type="evidence" value="ECO:0007669"/>
    <property type="project" value="UniProtKB-KW"/>
</dbReference>
<feature type="site" description="Transition state stabilizer" evidence="7">
    <location>
        <position position="241"/>
    </location>
</feature>
<evidence type="ECO:0000256" key="3">
    <source>
        <dbReference type="ARBA" id="ARBA00022679"/>
    </source>
</evidence>
<dbReference type="GO" id="GO:0006083">
    <property type="term" value="P:acetate metabolic process"/>
    <property type="evidence" value="ECO:0007669"/>
    <property type="project" value="TreeGrafter"/>
</dbReference>